<gene>
    <name evidence="5" type="ORF">K040078D81_05270</name>
</gene>
<accession>A0ABQ0B4N8</accession>
<dbReference type="InterPro" id="IPR000524">
    <property type="entry name" value="Tscrpt_reg_HTH_GntR"/>
</dbReference>
<comment type="caution">
    <text evidence="5">The sequence shown here is derived from an EMBL/GenBank/DDBJ whole genome shotgun (WGS) entry which is preliminary data.</text>
</comment>
<keyword evidence="2" id="KW-0238">DNA-binding</keyword>
<name>A0ABQ0B4N8_9FIRM</name>
<dbReference type="Proteomes" id="UP001600943">
    <property type="component" value="Unassembled WGS sequence"/>
</dbReference>
<dbReference type="PROSITE" id="PS50949">
    <property type="entry name" value="HTH_GNTR"/>
    <property type="match status" value="2"/>
</dbReference>
<keyword evidence="3" id="KW-0804">Transcription</keyword>
<dbReference type="PANTHER" id="PTHR44846:SF1">
    <property type="entry name" value="MANNOSYL-D-GLYCERATE TRANSPORT_METABOLISM SYSTEM REPRESSOR MNGR-RELATED"/>
    <property type="match status" value="1"/>
</dbReference>
<evidence type="ECO:0000256" key="2">
    <source>
        <dbReference type="ARBA" id="ARBA00023125"/>
    </source>
</evidence>
<sequence>MDKESELQYIIYDILKMQIEFGTYRYGNTLPRIEDTCDLLLVSVYTVRKAYYRLQREGYITLTKKGGSKIKVNYSEQEIDQNIQSYFAPRKKMFFDFIRTMPYLIEKLEMLAWKKLSSETLDKLDMLITKNRAYTSYIILHYTELIYGSLGNESLSHLMRNTIITFLFPFYNLQDWSHYLFMKPDITSTRVQLCREKQWDKLHESWIDQTKQYLRAITSLYENRITIPIPDEQLTFSWNPHRNSSQICYSLALDFCELIVNDHYPVETFLPSIEKLAAEKNVSVSTIRRTLALLNTTGITKSINGVGTKVLSVEQMKTSCKWTDRKVQKCLLEFAFSMQIFVFSCREIAELTINSMNQDEVNECIKGLETIKKINKLDLITSYSFSFLAVYAPSSFLRTVYSILYGQSFWGYPLQSKIGTRESINASYLAYYEKMICCLKSLDASGFAAYLEELLLTRMRAISSILADVGITEAESLFNFPCIEDTNDKM</sequence>
<keyword evidence="1" id="KW-0805">Transcription regulation</keyword>
<dbReference type="EMBL" id="BAABYW010000001">
    <property type="protein sequence ID" value="GAA6406410.1"/>
    <property type="molecule type" value="Genomic_DNA"/>
</dbReference>
<proteinExistence type="predicted"/>
<protein>
    <recommendedName>
        <fullName evidence="4">HTH gntR-type domain-containing protein</fullName>
    </recommendedName>
</protein>
<feature type="domain" description="HTH gntR-type" evidence="4">
    <location>
        <begin position="245"/>
        <end position="313"/>
    </location>
</feature>
<reference evidence="5 6" key="1">
    <citation type="submission" date="2024-04" db="EMBL/GenBank/DDBJ databases">
        <title>Defined microbial consortia suppress multidrug-resistant proinflammatory Enterobacteriaceae via ecological control.</title>
        <authorList>
            <person name="Furuichi M."/>
            <person name="Kawaguchi T."/>
            <person name="Pust M."/>
            <person name="Yasuma K."/>
            <person name="Plichta D."/>
            <person name="Hasegawa N."/>
            <person name="Ohya T."/>
            <person name="Bhattarai S."/>
            <person name="Sasajima S."/>
            <person name="Aoto Y."/>
            <person name="Tuganbaev T."/>
            <person name="Yaginuma M."/>
            <person name="Ueda M."/>
            <person name="Okahashi N."/>
            <person name="Amafuji K."/>
            <person name="Kiridooshi Y."/>
            <person name="Sugita K."/>
            <person name="Strazar M."/>
            <person name="Skelly A."/>
            <person name="Suda W."/>
            <person name="Hattori M."/>
            <person name="Nakamoto N."/>
            <person name="Caballero S."/>
            <person name="Norman J."/>
            <person name="Olle B."/>
            <person name="Tanoue T."/>
            <person name="Arita M."/>
            <person name="Bucci V."/>
            <person name="Atarashi K."/>
            <person name="Xavier R."/>
            <person name="Honda K."/>
        </authorList>
    </citation>
    <scope>NUCLEOTIDE SEQUENCE [LARGE SCALE GENOMIC DNA]</scope>
    <source>
        <strain evidence="6">k04-0078-D8-1</strain>
    </source>
</reference>
<dbReference type="RefSeq" id="WP_104804209.1">
    <property type="nucleotide sequence ID" value="NZ_BAABYW010000001.1"/>
</dbReference>
<evidence type="ECO:0000259" key="4">
    <source>
        <dbReference type="PROSITE" id="PS50949"/>
    </source>
</evidence>
<dbReference type="InterPro" id="IPR036388">
    <property type="entry name" value="WH-like_DNA-bd_sf"/>
</dbReference>
<evidence type="ECO:0000313" key="6">
    <source>
        <dbReference type="Proteomes" id="UP001600943"/>
    </source>
</evidence>
<dbReference type="PANTHER" id="PTHR44846">
    <property type="entry name" value="MANNOSYL-D-GLYCERATE TRANSPORT/METABOLISM SYSTEM REPRESSOR MNGR-RELATED"/>
    <property type="match status" value="1"/>
</dbReference>
<feature type="domain" description="HTH gntR-type" evidence="4">
    <location>
        <begin position="5"/>
        <end position="73"/>
    </location>
</feature>
<evidence type="ECO:0000256" key="1">
    <source>
        <dbReference type="ARBA" id="ARBA00023015"/>
    </source>
</evidence>
<dbReference type="InterPro" id="IPR036390">
    <property type="entry name" value="WH_DNA-bd_sf"/>
</dbReference>
<keyword evidence="6" id="KW-1185">Reference proteome</keyword>
<dbReference type="SUPFAM" id="SSF46785">
    <property type="entry name" value="Winged helix' DNA-binding domain"/>
    <property type="match status" value="2"/>
</dbReference>
<dbReference type="Pfam" id="PF00392">
    <property type="entry name" value="GntR"/>
    <property type="match status" value="2"/>
</dbReference>
<dbReference type="InterPro" id="IPR050679">
    <property type="entry name" value="Bact_HTH_transcr_reg"/>
</dbReference>
<dbReference type="Gene3D" id="1.10.10.10">
    <property type="entry name" value="Winged helix-like DNA-binding domain superfamily/Winged helix DNA-binding domain"/>
    <property type="match status" value="2"/>
</dbReference>
<evidence type="ECO:0000313" key="5">
    <source>
        <dbReference type="EMBL" id="GAA6406410.1"/>
    </source>
</evidence>
<organism evidence="5 6">
    <name type="scientific">Blautia hominis</name>
    <dbReference type="NCBI Taxonomy" id="2025493"/>
    <lineage>
        <taxon>Bacteria</taxon>
        <taxon>Bacillati</taxon>
        <taxon>Bacillota</taxon>
        <taxon>Clostridia</taxon>
        <taxon>Lachnospirales</taxon>
        <taxon>Lachnospiraceae</taxon>
        <taxon>Blautia</taxon>
    </lineage>
</organism>
<evidence type="ECO:0000256" key="3">
    <source>
        <dbReference type="ARBA" id="ARBA00023163"/>
    </source>
</evidence>
<dbReference type="SMART" id="SM00345">
    <property type="entry name" value="HTH_GNTR"/>
    <property type="match status" value="2"/>
</dbReference>